<accession>A0A1C5HS24</accession>
<reference evidence="3" key="1">
    <citation type="submission" date="2016-06" db="EMBL/GenBank/DDBJ databases">
        <authorList>
            <person name="Varghese N."/>
            <person name="Submissions Spin"/>
        </authorList>
    </citation>
    <scope>NUCLEOTIDE SEQUENCE [LARGE SCALE GENOMIC DNA]</scope>
    <source>
        <strain evidence="3">DSM 45161</strain>
    </source>
</reference>
<evidence type="ECO:0000256" key="1">
    <source>
        <dbReference type="SAM" id="MobiDB-lite"/>
    </source>
</evidence>
<feature type="region of interest" description="Disordered" evidence="1">
    <location>
        <begin position="71"/>
        <end position="90"/>
    </location>
</feature>
<dbReference type="AlphaFoldDB" id="A0A1C5HS24"/>
<gene>
    <name evidence="2" type="ORF">GA0070614_1690</name>
</gene>
<feature type="compositionally biased region" description="Polar residues" evidence="1">
    <location>
        <begin position="71"/>
        <end position="84"/>
    </location>
</feature>
<organism evidence="2 3">
    <name type="scientific">Micromonospora coxensis</name>
    <dbReference type="NCBI Taxonomy" id="356852"/>
    <lineage>
        <taxon>Bacteria</taxon>
        <taxon>Bacillati</taxon>
        <taxon>Actinomycetota</taxon>
        <taxon>Actinomycetes</taxon>
        <taxon>Micromonosporales</taxon>
        <taxon>Micromonosporaceae</taxon>
        <taxon>Micromonospora</taxon>
    </lineage>
</organism>
<evidence type="ECO:0000313" key="2">
    <source>
        <dbReference type="EMBL" id="SCG48717.1"/>
    </source>
</evidence>
<sequence>MKAGDVLHLTRTASPQFVRPIFFRLIKIRSDLHTYDGWTWLDGYQLDKKGDASVRRELYVLKGGVKLLHSQTDPHTHAVRNNATKRADHM</sequence>
<name>A0A1C5HS24_9ACTN</name>
<evidence type="ECO:0000313" key="3">
    <source>
        <dbReference type="Proteomes" id="UP000198215"/>
    </source>
</evidence>
<keyword evidence="3" id="KW-1185">Reference proteome</keyword>
<dbReference type="EMBL" id="LT607753">
    <property type="protein sequence ID" value="SCG48717.1"/>
    <property type="molecule type" value="Genomic_DNA"/>
</dbReference>
<dbReference type="Proteomes" id="UP000198215">
    <property type="component" value="Chromosome I"/>
</dbReference>
<proteinExistence type="predicted"/>
<protein>
    <submittedName>
        <fullName evidence="2">Uncharacterized protein</fullName>
    </submittedName>
</protein>